<accession>A0A1H8UGU5</accession>
<reference evidence="5" key="1">
    <citation type="submission" date="2016-10" db="EMBL/GenBank/DDBJ databases">
        <authorList>
            <person name="Varghese N."/>
            <person name="Submissions S."/>
        </authorList>
    </citation>
    <scope>NUCLEOTIDE SEQUENCE [LARGE SCALE GENOMIC DNA]</scope>
    <source>
        <strain evidence="5">CGMCC 1.10121</strain>
    </source>
</reference>
<sequence>MSLESPLSHARTQLQAERDAFTARSTAIETFISQVSRLSPDSSVSSSVEMRMPSKANPVAGPSGSEGCQTVRTAFAETLRPHSIADVDKSEPLLETIRIELSDEIALALAPTTETTFSSTLQQAILTKASQRLTEAEAMQQTLDQEASFLEQATETVDTVSAWLASAGETHIAMLSFPTLQNRHESLESYRTRCDELVRSRQSFLQDTTCQHSVATRQHDTFVSYLYEDLNVTYPVLATIARLDAICRAYQWAVRTHLTRRV</sequence>
<keyword evidence="1" id="KW-0175">Coiled coil</keyword>
<dbReference type="AlphaFoldDB" id="A0A1H8UGU5"/>
<name>A0A1H8UGU5_9EURY</name>
<organism evidence="4 5">
    <name type="scientific">Halogranum amylolyticum</name>
    <dbReference type="NCBI Taxonomy" id="660520"/>
    <lineage>
        <taxon>Archaea</taxon>
        <taxon>Methanobacteriati</taxon>
        <taxon>Methanobacteriota</taxon>
        <taxon>Stenosarchaea group</taxon>
        <taxon>Halobacteria</taxon>
        <taxon>Halobacteriales</taxon>
        <taxon>Haloferacaceae</taxon>
    </lineage>
</organism>
<dbReference type="Pfam" id="PF23921">
    <property type="entry name" value="DUF7260"/>
    <property type="match status" value="1"/>
</dbReference>
<dbReference type="EMBL" id="FODV01000011">
    <property type="protein sequence ID" value="SEP02462.1"/>
    <property type="molecule type" value="Genomic_DNA"/>
</dbReference>
<evidence type="ECO:0000313" key="4">
    <source>
        <dbReference type="EMBL" id="SEP02462.1"/>
    </source>
</evidence>
<dbReference type="Proteomes" id="UP000199126">
    <property type="component" value="Unassembled WGS sequence"/>
</dbReference>
<feature type="coiled-coil region" evidence="1">
    <location>
        <begin position="126"/>
        <end position="153"/>
    </location>
</feature>
<gene>
    <name evidence="4" type="ORF">SAMN04487948_11120</name>
</gene>
<proteinExistence type="predicted"/>
<keyword evidence="5" id="KW-1185">Reference proteome</keyword>
<protein>
    <recommendedName>
        <fullName evidence="3">DUF7260 domain-containing protein</fullName>
    </recommendedName>
</protein>
<feature type="region of interest" description="Disordered" evidence="2">
    <location>
        <begin position="41"/>
        <end position="67"/>
    </location>
</feature>
<dbReference type="InterPro" id="IPR055684">
    <property type="entry name" value="DUF7260"/>
</dbReference>
<evidence type="ECO:0000313" key="5">
    <source>
        <dbReference type="Proteomes" id="UP000199126"/>
    </source>
</evidence>
<evidence type="ECO:0000259" key="3">
    <source>
        <dbReference type="Pfam" id="PF23921"/>
    </source>
</evidence>
<evidence type="ECO:0000256" key="2">
    <source>
        <dbReference type="SAM" id="MobiDB-lite"/>
    </source>
</evidence>
<feature type="domain" description="DUF7260" evidence="3">
    <location>
        <begin position="6"/>
        <end position="251"/>
    </location>
</feature>
<evidence type="ECO:0000256" key="1">
    <source>
        <dbReference type="SAM" id="Coils"/>
    </source>
</evidence>